<evidence type="ECO:0000256" key="2">
    <source>
        <dbReference type="ARBA" id="ARBA00005582"/>
    </source>
</evidence>
<dbReference type="PRINTS" id="PR00502">
    <property type="entry name" value="NUDIXFAMILY"/>
</dbReference>
<dbReference type="SUPFAM" id="SSF55811">
    <property type="entry name" value="Nudix"/>
    <property type="match status" value="1"/>
</dbReference>
<evidence type="ECO:0000313" key="7">
    <source>
        <dbReference type="EMBL" id="MFC5724783.1"/>
    </source>
</evidence>
<dbReference type="PROSITE" id="PS51462">
    <property type="entry name" value="NUDIX"/>
    <property type="match status" value="1"/>
</dbReference>
<dbReference type="EMBL" id="JBHSPB010000035">
    <property type="protein sequence ID" value="MFC5724783.1"/>
    <property type="molecule type" value="Genomic_DNA"/>
</dbReference>
<dbReference type="Pfam" id="PF00293">
    <property type="entry name" value="NUDIX"/>
    <property type="match status" value="1"/>
</dbReference>
<evidence type="ECO:0000256" key="1">
    <source>
        <dbReference type="ARBA" id="ARBA00001946"/>
    </source>
</evidence>
<keyword evidence="3 5" id="KW-0378">Hydrolase</keyword>
<sequence length="312" mass="33454">MPVLCPGTAMTFGGGPIPPPHARSPEDEPAFLESVKAVLMAHPAPTAEQLTESTNALRRYIRRYAPALKALAVTLRADDPRRALAGRVADGGFYRAAQQDGPGSGLMSARDYCRLLLRAAYDIRDHYEKLHLGKEAPLDVDPINPPPLRATALALILRPAEGDGTHEPHVLMVGPDCAGETGRNFRLPGGAMREGEAPSHAMVREVREETGLDVAPARMLVHDWVPATGTAPAGISLVYAVAPLPGEPEVKLPLPAPERNAELLSYKWVVVDELDDYCMPHQARRVRAALAALRNGDVAELHHGVSAYAAAA</sequence>
<dbReference type="InterPro" id="IPR046300">
    <property type="entry name" value="DUF6415"/>
</dbReference>
<reference evidence="8" key="1">
    <citation type="journal article" date="2019" name="Int. J. Syst. Evol. Microbiol.">
        <title>The Global Catalogue of Microorganisms (GCM) 10K type strain sequencing project: providing services to taxonomists for standard genome sequencing and annotation.</title>
        <authorList>
            <consortium name="The Broad Institute Genomics Platform"/>
            <consortium name="The Broad Institute Genome Sequencing Center for Infectious Disease"/>
            <person name="Wu L."/>
            <person name="Ma J."/>
        </authorList>
    </citation>
    <scope>NUCLEOTIDE SEQUENCE [LARGE SCALE GENOMIC DNA]</scope>
    <source>
        <strain evidence="8">CGMCC 4.7304</strain>
    </source>
</reference>
<comment type="similarity">
    <text evidence="2 5">Belongs to the Nudix hydrolase family.</text>
</comment>
<keyword evidence="8" id="KW-1185">Reference proteome</keyword>
<dbReference type="InterPro" id="IPR000086">
    <property type="entry name" value="NUDIX_hydrolase_dom"/>
</dbReference>
<protein>
    <submittedName>
        <fullName evidence="7">DUF6415 family natural product biosynthesis protein</fullName>
    </submittedName>
</protein>
<evidence type="ECO:0000256" key="5">
    <source>
        <dbReference type="RuleBase" id="RU003476"/>
    </source>
</evidence>
<evidence type="ECO:0000259" key="6">
    <source>
        <dbReference type="PROSITE" id="PS51462"/>
    </source>
</evidence>
<dbReference type="InterPro" id="IPR020476">
    <property type="entry name" value="Nudix_hydrolase"/>
</dbReference>
<feature type="domain" description="Nudix hydrolase" evidence="6">
    <location>
        <begin position="147"/>
        <end position="291"/>
    </location>
</feature>
<keyword evidence="4" id="KW-0460">Magnesium</keyword>
<evidence type="ECO:0000256" key="3">
    <source>
        <dbReference type="ARBA" id="ARBA00022801"/>
    </source>
</evidence>
<comment type="cofactor">
    <cofactor evidence="1">
        <name>Mg(2+)</name>
        <dbReference type="ChEBI" id="CHEBI:18420"/>
    </cofactor>
</comment>
<evidence type="ECO:0000256" key="4">
    <source>
        <dbReference type="ARBA" id="ARBA00022842"/>
    </source>
</evidence>
<dbReference type="InterPro" id="IPR020084">
    <property type="entry name" value="NUDIX_hydrolase_CS"/>
</dbReference>
<proteinExistence type="inferred from homology"/>
<dbReference type="Pfam" id="PF19979">
    <property type="entry name" value="DUF6415"/>
    <property type="match status" value="1"/>
</dbReference>
<accession>A0ABW0Z9Z5</accession>
<dbReference type="PANTHER" id="PTHR43046">
    <property type="entry name" value="GDP-MANNOSE MANNOSYL HYDROLASE"/>
    <property type="match status" value="1"/>
</dbReference>
<organism evidence="7 8">
    <name type="scientific">Streptomyces gamaensis</name>
    <dbReference type="NCBI Taxonomy" id="1763542"/>
    <lineage>
        <taxon>Bacteria</taxon>
        <taxon>Bacillati</taxon>
        <taxon>Actinomycetota</taxon>
        <taxon>Actinomycetes</taxon>
        <taxon>Kitasatosporales</taxon>
        <taxon>Streptomycetaceae</taxon>
        <taxon>Streptomyces</taxon>
    </lineage>
</organism>
<gene>
    <name evidence="7" type="ORF">ACFP1Z_32010</name>
</gene>
<dbReference type="PANTHER" id="PTHR43046:SF12">
    <property type="entry name" value="GDP-MANNOSE MANNOSYL HYDROLASE"/>
    <property type="match status" value="1"/>
</dbReference>
<dbReference type="Gene3D" id="3.90.79.10">
    <property type="entry name" value="Nucleoside Triphosphate Pyrophosphohydrolase"/>
    <property type="match status" value="1"/>
</dbReference>
<name>A0ABW0Z9Z5_9ACTN</name>
<dbReference type="PROSITE" id="PS00893">
    <property type="entry name" value="NUDIX_BOX"/>
    <property type="match status" value="1"/>
</dbReference>
<dbReference type="RefSeq" id="WP_390321277.1">
    <property type="nucleotide sequence ID" value="NZ_JBHSPB010000035.1"/>
</dbReference>
<evidence type="ECO:0000313" key="8">
    <source>
        <dbReference type="Proteomes" id="UP001596083"/>
    </source>
</evidence>
<dbReference type="Proteomes" id="UP001596083">
    <property type="component" value="Unassembled WGS sequence"/>
</dbReference>
<dbReference type="InterPro" id="IPR015797">
    <property type="entry name" value="NUDIX_hydrolase-like_dom_sf"/>
</dbReference>
<comment type="caution">
    <text evidence="7">The sequence shown here is derived from an EMBL/GenBank/DDBJ whole genome shotgun (WGS) entry which is preliminary data.</text>
</comment>